<reference evidence="1" key="1">
    <citation type="submission" date="2015-06" db="EMBL/GenBank/DDBJ databases">
        <authorList>
            <person name="Joergensen T."/>
        </authorList>
    </citation>
    <scope>NUCLEOTIDE SEQUENCE</scope>
    <source>
        <plasmid evidence="1">pRGRH0663</plasmid>
    </source>
</reference>
<evidence type="ECO:0000313" key="1">
    <source>
        <dbReference type="EMBL" id="CRY95552.1"/>
    </source>
</evidence>
<keyword evidence="1" id="KW-0614">Plasmid</keyword>
<organism evidence="1">
    <name type="scientific">uncultured prokaryote</name>
    <dbReference type="NCBI Taxonomy" id="198431"/>
    <lineage>
        <taxon>unclassified sequences</taxon>
        <taxon>environmental samples</taxon>
    </lineage>
</organism>
<proteinExistence type="predicted"/>
<protein>
    <submittedName>
        <fullName evidence="1">Uncharacterized protein</fullName>
    </submittedName>
</protein>
<geneLocation type="plasmid" evidence="1">
    <name>pRGRH0663</name>
</geneLocation>
<name>A0A0H5QI36_9ZZZZ</name>
<dbReference type="EMBL" id="LN853286">
    <property type="protein sequence ID" value="CRY95552.1"/>
    <property type="molecule type" value="Genomic_DNA"/>
</dbReference>
<reference evidence="1" key="2">
    <citation type="submission" date="2015-07" db="EMBL/GenBank/DDBJ databases">
        <title>Plasmids, circular viruses and viroids from rat gut.</title>
        <authorList>
            <person name="Jorgensen T.J."/>
            <person name="Hansen M.A."/>
            <person name="Xu Z."/>
            <person name="Tabak M.A."/>
            <person name="Sorensen S.J."/>
            <person name="Hansen L.H."/>
        </authorList>
    </citation>
    <scope>NUCLEOTIDE SEQUENCE</scope>
    <source>
        <plasmid evidence="1">pRGRH0663</plasmid>
    </source>
</reference>
<dbReference type="AlphaFoldDB" id="A0A0H5QI36"/>
<accession>A0A0H5QI36</accession>
<sequence length="144" mass="15515">MTARTVNGFAVLRFASALRVTARPLHGRTRLSGRGTSFRLRRRSQPLRGIEQGTWSEFGLSGTAAAGGEIARRLARGACGASLPVGSPYRAFGWFSLVSAPRSRSRAPVKLLGGKMGKAVRQDTRRAWPCPFCRMGAGARVRTA</sequence>